<evidence type="ECO:0000313" key="19">
    <source>
        <dbReference type="Proteomes" id="UP000799538"/>
    </source>
</evidence>
<evidence type="ECO:0000256" key="13">
    <source>
        <dbReference type="ARBA" id="ARBA00044502"/>
    </source>
</evidence>
<evidence type="ECO:0000259" key="17">
    <source>
        <dbReference type="Pfam" id="PF03443"/>
    </source>
</evidence>
<dbReference type="PANTHER" id="PTHR33353">
    <property type="entry name" value="PUTATIVE (AFU_ORTHOLOGUE AFUA_1G12560)-RELATED"/>
    <property type="match status" value="1"/>
</dbReference>
<feature type="signal peptide" evidence="16">
    <location>
        <begin position="1"/>
        <end position="18"/>
    </location>
</feature>
<evidence type="ECO:0000256" key="15">
    <source>
        <dbReference type="ARBA" id="ARBA00047174"/>
    </source>
</evidence>
<keyword evidence="11" id="KW-0119">Carbohydrate metabolism</keyword>
<feature type="chain" id="PRO_5025336218" description="lytic cellulose monooxygenase (C4-dehydrogenating)" evidence="16">
    <location>
        <begin position="19"/>
        <end position="235"/>
    </location>
</feature>
<keyword evidence="3" id="KW-0964">Secreted</keyword>
<evidence type="ECO:0000256" key="16">
    <source>
        <dbReference type="SAM" id="SignalP"/>
    </source>
</evidence>
<dbReference type="OrthoDB" id="5271017at2759"/>
<evidence type="ECO:0000256" key="4">
    <source>
        <dbReference type="ARBA" id="ARBA00022723"/>
    </source>
</evidence>
<dbReference type="InterPro" id="IPR005103">
    <property type="entry name" value="AA9_LPMO"/>
</dbReference>
<evidence type="ECO:0000256" key="2">
    <source>
        <dbReference type="ARBA" id="ARBA00004613"/>
    </source>
</evidence>
<keyword evidence="8" id="KW-0186">Copper</keyword>
<keyword evidence="4" id="KW-0479">Metal-binding</keyword>
<keyword evidence="10" id="KW-1015">Disulfide bond</keyword>
<dbReference type="Pfam" id="PF03443">
    <property type="entry name" value="AA9"/>
    <property type="match status" value="1"/>
</dbReference>
<evidence type="ECO:0000256" key="3">
    <source>
        <dbReference type="ARBA" id="ARBA00022525"/>
    </source>
</evidence>
<keyword evidence="12" id="KW-0624">Polysaccharide degradation</keyword>
<keyword evidence="5 16" id="KW-0732">Signal</keyword>
<evidence type="ECO:0000256" key="12">
    <source>
        <dbReference type="ARBA" id="ARBA00023326"/>
    </source>
</evidence>
<dbReference type="Gene3D" id="2.70.50.70">
    <property type="match status" value="1"/>
</dbReference>
<dbReference type="InterPro" id="IPR049892">
    <property type="entry name" value="AA9"/>
</dbReference>
<keyword evidence="7" id="KW-0560">Oxidoreductase</keyword>
<reference evidence="19" key="1">
    <citation type="journal article" date="2020" name="Stud. Mycol.">
        <title>101 Dothideomycetes genomes: A test case for predicting lifestyles and emergence of pathogens.</title>
        <authorList>
            <person name="Haridas S."/>
            <person name="Albert R."/>
            <person name="Binder M."/>
            <person name="Bloem J."/>
            <person name="LaButti K."/>
            <person name="Salamov A."/>
            <person name="Andreopoulos B."/>
            <person name="Baker S."/>
            <person name="Barry K."/>
            <person name="Bills G."/>
            <person name="Bluhm B."/>
            <person name="Cannon C."/>
            <person name="Castanera R."/>
            <person name="Culley D."/>
            <person name="Daum C."/>
            <person name="Ezra D."/>
            <person name="Gonzalez J."/>
            <person name="Henrissat B."/>
            <person name="Kuo A."/>
            <person name="Liang C."/>
            <person name="Lipzen A."/>
            <person name="Lutzoni F."/>
            <person name="Magnuson J."/>
            <person name="Mondo S."/>
            <person name="Nolan M."/>
            <person name="Ohm R."/>
            <person name="Pangilinan J."/>
            <person name="Park H.-J."/>
            <person name="Ramirez L."/>
            <person name="Alfaro M."/>
            <person name="Sun H."/>
            <person name="Tritt A."/>
            <person name="Yoshinaga Y."/>
            <person name="Zwiers L.-H."/>
            <person name="Turgeon B."/>
            <person name="Goodwin S."/>
            <person name="Spatafora J."/>
            <person name="Crous P."/>
            <person name="Grigoriev I."/>
        </authorList>
    </citation>
    <scope>NUCLEOTIDE SEQUENCE [LARGE SCALE GENOMIC DNA]</scope>
    <source>
        <strain evidence="19">CECT 20119</strain>
    </source>
</reference>
<evidence type="ECO:0000256" key="11">
    <source>
        <dbReference type="ARBA" id="ARBA00023277"/>
    </source>
</evidence>
<comment type="catalytic activity">
    <reaction evidence="14">
        <text>[(1-&gt;4)-beta-D-glucosyl]n+m + reduced acceptor + O2 = 4-dehydro-beta-D-glucosyl-[(1-&gt;4)-beta-D-glucosyl]n-1 + [(1-&gt;4)-beta-D-glucosyl]m + acceptor + H2O.</text>
        <dbReference type="EC" id="1.14.99.56"/>
    </reaction>
</comment>
<dbReference type="EMBL" id="ML992518">
    <property type="protein sequence ID" value="KAF2219269.1"/>
    <property type="molecule type" value="Genomic_DNA"/>
</dbReference>
<keyword evidence="19" id="KW-1185">Reference proteome</keyword>
<comment type="similarity">
    <text evidence="13">Belongs to the polysaccharide monooxygenase AA9 family.</text>
</comment>
<comment type="subcellular location">
    <subcellularLocation>
        <location evidence="2">Secreted</location>
    </subcellularLocation>
</comment>
<evidence type="ECO:0000256" key="7">
    <source>
        <dbReference type="ARBA" id="ARBA00023002"/>
    </source>
</evidence>
<keyword evidence="9" id="KW-0503">Monooxygenase</keyword>
<dbReference type="GO" id="GO:0046872">
    <property type="term" value="F:metal ion binding"/>
    <property type="evidence" value="ECO:0007669"/>
    <property type="project" value="UniProtKB-KW"/>
</dbReference>
<evidence type="ECO:0000256" key="9">
    <source>
        <dbReference type="ARBA" id="ARBA00023033"/>
    </source>
</evidence>
<keyword evidence="6" id="KW-0136">Cellulose degradation</keyword>
<evidence type="ECO:0000256" key="10">
    <source>
        <dbReference type="ARBA" id="ARBA00023157"/>
    </source>
</evidence>
<dbReference type="EC" id="1.14.99.56" evidence="15"/>
<dbReference type="PANTHER" id="PTHR33353:SF10">
    <property type="entry name" value="ENDO-BETA-1,4-GLUCANASE D"/>
    <property type="match status" value="1"/>
</dbReference>
<dbReference type="CDD" id="cd21175">
    <property type="entry name" value="LPMO_AA9"/>
    <property type="match status" value="1"/>
</dbReference>
<sequence length="235" mass="25112">MVKYALTLLCATASAHYAFPTTTFNGVTSQNWQYIRQTEHGGLTDNTNGPADMNGVQGACFQGSVKGAPEVLTVNAGSQISFNANNNMGHVGPLMWFMARVPDGSDVKTWDPAGKQVWFKISQSGMKAGSTWPDFTSGGTVQTTTIPKAVPNGNYLLRFEQLALHVANQPQSYIACAQVKITNGGSGNPSPLVTFPGQYKSTDQSVYGNIYNYGGAYSYPALSVWTSTIVAKFAA</sequence>
<feature type="domain" description="Auxiliary Activity family 9 catalytic" evidence="17">
    <location>
        <begin position="16"/>
        <end position="215"/>
    </location>
</feature>
<evidence type="ECO:0000256" key="6">
    <source>
        <dbReference type="ARBA" id="ARBA00023001"/>
    </source>
</evidence>
<evidence type="ECO:0000313" key="18">
    <source>
        <dbReference type="EMBL" id="KAF2219269.1"/>
    </source>
</evidence>
<dbReference type="GO" id="GO:0005576">
    <property type="term" value="C:extracellular region"/>
    <property type="evidence" value="ECO:0007669"/>
    <property type="project" value="UniProtKB-SubCell"/>
</dbReference>
<comment type="cofactor">
    <cofactor evidence="1">
        <name>Cu(2+)</name>
        <dbReference type="ChEBI" id="CHEBI:29036"/>
    </cofactor>
</comment>
<dbReference type="Proteomes" id="UP000799538">
    <property type="component" value="Unassembled WGS sequence"/>
</dbReference>
<evidence type="ECO:0000256" key="8">
    <source>
        <dbReference type="ARBA" id="ARBA00023008"/>
    </source>
</evidence>
<evidence type="ECO:0000256" key="1">
    <source>
        <dbReference type="ARBA" id="ARBA00001973"/>
    </source>
</evidence>
<organism evidence="18 19">
    <name type="scientific">Elsinoe ampelina</name>
    <dbReference type="NCBI Taxonomy" id="302913"/>
    <lineage>
        <taxon>Eukaryota</taxon>
        <taxon>Fungi</taxon>
        <taxon>Dikarya</taxon>
        <taxon>Ascomycota</taxon>
        <taxon>Pezizomycotina</taxon>
        <taxon>Dothideomycetes</taxon>
        <taxon>Dothideomycetidae</taxon>
        <taxon>Myriangiales</taxon>
        <taxon>Elsinoaceae</taxon>
        <taxon>Elsinoe</taxon>
    </lineage>
</organism>
<gene>
    <name evidence="18" type="ORF">BDZ85DRAFT_225357</name>
</gene>
<dbReference type="GO" id="GO:0030245">
    <property type="term" value="P:cellulose catabolic process"/>
    <property type="evidence" value="ECO:0007669"/>
    <property type="project" value="UniProtKB-KW"/>
</dbReference>
<protein>
    <recommendedName>
        <fullName evidence="15">lytic cellulose monooxygenase (C4-dehydrogenating)</fullName>
        <ecNumber evidence="15">1.14.99.56</ecNumber>
    </recommendedName>
</protein>
<dbReference type="GO" id="GO:0004497">
    <property type="term" value="F:monooxygenase activity"/>
    <property type="evidence" value="ECO:0007669"/>
    <property type="project" value="UniProtKB-KW"/>
</dbReference>
<evidence type="ECO:0000256" key="5">
    <source>
        <dbReference type="ARBA" id="ARBA00022729"/>
    </source>
</evidence>
<proteinExistence type="inferred from homology"/>
<accession>A0A6A6G0U3</accession>
<name>A0A6A6G0U3_9PEZI</name>
<evidence type="ECO:0000256" key="14">
    <source>
        <dbReference type="ARBA" id="ARBA00045077"/>
    </source>
</evidence>
<dbReference type="AlphaFoldDB" id="A0A6A6G0U3"/>